<evidence type="ECO:0000259" key="7">
    <source>
        <dbReference type="Pfam" id="PF00327"/>
    </source>
</evidence>
<evidence type="ECO:0000256" key="5">
    <source>
        <dbReference type="HAMAP-Rule" id="MF_01371"/>
    </source>
</evidence>
<sequence length="63" mass="7052">MAEKNLTVTLIKSTIGQKPKTRATVRSLGLRRLQQTVEHRDTPDVRGMLASVAHLVQVEETKN</sequence>
<accession>A0A0H4TNF2</accession>
<evidence type="ECO:0000256" key="6">
    <source>
        <dbReference type="RuleBase" id="RU003734"/>
    </source>
</evidence>
<dbReference type="GO" id="GO:0003735">
    <property type="term" value="F:structural constituent of ribosome"/>
    <property type="evidence" value="ECO:0007669"/>
    <property type="project" value="InterPro"/>
</dbReference>
<reference evidence="8" key="1">
    <citation type="journal article" date="2015" name="ISME J.">
        <title>Aquifer environment selects for microbial species cohorts in sediment and groundwater.</title>
        <authorList>
            <person name="Hug L.A."/>
            <person name="Thomas B.C."/>
            <person name="Brown C.T."/>
            <person name="Frischkorn K.R."/>
            <person name="Williams K.H."/>
            <person name="Tringe S.G."/>
            <person name="Banfield J.F."/>
        </authorList>
    </citation>
    <scope>NUCLEOTIDE SEQUENCE</scope>
</reference>
<keyword evidence="4 5" id="KW-0687">Ribonucleoprotein</keyword>
<dbReference type="GO" id="GO:0022625">
    <property type="term" value="C:cytosolic large ribosomal subunit"/>
    <property type="evidence" value="ECO:0007669"/>
    <property type="project" value="TreeGrafter"/>
</dbReference>
<keyword evidence="3 5" id="KW-0689">Ribosomal protein</keyword>
<dbReference type="SUPFAM" id="SSF55129">
    <property type="entry name" value="Ribosomal protein L30p/L7e"/>
    <property type="match status" value="1"/>
</dbReference>
<dbReference type="InterPro" id="IPR016082">
    <property type="entry name" value="Ribosomal_uL30_ferredoxin-like"/>
</dbReference>
<organism evidence="8">
    <name type="scientific">uncultured actinobacterium Rifle_16ft_4_minimus_3564</name>
    <dbReference type="NCBI Taxonomy" id="1665147"/>
    <lineage>
        <taxon>Bacteria</taxon>
        <taxon>Bacillati</taxon>
        <taxon>Actinomycetota</taxon>
        <taxon>Actinomycetes</taxon>
        <taxon>marine Actinobacteria clade</taxon>
        <taxon>environmental samples</taxon>
    </lineage>
</organism>
<gene>
    <name evidence="5" type="primary">rpmD</name>
</gene>
<evidence type="ECO:0000313" key="8">
    <source>
        <dbReference type="EMBL" id="AKQ02174.1"/>
    </source>
</evidence>
<dbReference type="PANTHER" id="PTHR15892:SF2">
    <property type="entry name" value="LARGE RIBOSOMAL SUBUNIT PROTEIN UL30M"/>
    <property type="match status" value="1"/>
</dbReference>
<dbReference type="GO" id="GO:0006412">
    <property type="term" value="P:translation"/>
    <property type="evidence" value="ECO:0007669"/>
    <property type="project" value="UniProtKB-UniRule"/>
</dbReference>
<dbReference type="CDD" id="cd01658">
    <property type="entry name" value="Ribosomal_L30"/>
    <property type="match status" value="1"/>
</dbReference>
<dbReference type="AlphaFoldDB" id="A0A0H4TNF2"/>
<dbReference type="InterPro" id="IPR036919">
    <property type="entry name" value="Ribo_uL30_ferredoxin-like_sf"/>
</dbReference>
<dbReference type="InterPro" id="IPR005996">
    <property type="entry name" value="Ribosomal_uL30_bac-type"/>
</dbReference>
<dbReference type="PANTHER" id="PTHR15892">
    <property type="entry name" value="MITOCHONDRIAL RIBOSOMAL PROTEIN L30"/>
    <property type="match status" value="1"/>
</dbReference>
<dbReference type="HAMAP" id="MF_01371_B">
    <property type="entry name" value="Ribosomal_uL30_B"/>
    <property type="match status" value="1"/>
</dbReference>
<proteinExistence type="inferred from homology"/>
<evidence type="ECO:0000256" key="4">
    <source>
        <dbReference type="ARBA" id="ARBA00023274"/>
    </source>
</evidence>
<dbReference type="PIRSF" id="PIRSF002211">
    <property type="entry name" value="Ribosomal_L30_bac-type"/>
    <property type="match status" value="1"/>
</dbReference>
<evidence type="ECO:0000256" key="2">
    <source>
        <dbReference type="ARBA" id="ARBA00011838"/>
    </source>
</evidence>
<feature type="domain" description="Large ribosomal subunit protein uL30-like ferredoxin-like fold" evidence="7">
    <location>
        <begin position="6"/>
        <end position="56"/>
    </location>
</feature>
<evidence type="ECO:0000256" key="3">
    <source>
        <dbReference type="ARBA" id="ARBA00022980"/>
    </source>
</evidence>
<comment type="similarity">
    <text evidence="1 5 6">Belongs to the universal ribosomal protein uL30 family.</text>
</comment>
<protein>
    <recommendedName>
        <fullName evidence="5">Large ribosomal subunit protein uL30</fullName>
    </recommendedName>
</protein>
<dbReference type="PROSITE" id="PS00634">
    <property type="entry name" value="RIBOSOMAL_L30"/>
    <property type="match status" value="1"/>
</dbReference>
<dbReference type="EMBL" id="KT006996">
    <property type="protein sequence ID" value="AKQ02174.1"/>
    <property type="molecule type" value="Genomic_DNA"/>
</dbReference>
<dbReference type="Gene3D" id="3.30.1390.20">
    <property type="entry name" value="Ribosomal protein L30, ferredoxin-like fold domain"/>
    <property type="match status" value="1"/>
</dbReference>
<evidence type="ECO:0000256" key="1">
    <source>
        <dbReference type="ARBA" id="ARBA00007594"/>
    </source>
</evidence>
<name>A0A0H4TNF2_9ACTN</name>
<dbReference type="Pfam" id="PF00327">
    <property type="entry name" value="Ribosomal_L30"/>
    <property type="match status" value="1"/>
</dbReference>
<dbReference type="NCBIfam" id="TIGR01308">
    <property type="entry name" value="rpmD_bact"/>
    <property type="match status" value="1"/>
</dbReference>
<comment type="subunit">
    <text evidence="2 5">Part of the 50S ribosomal subunit.</text>
</comment>
<dbReference type="FunFam" id="3.30.1390.20:FF:000001">
    <property type="entry name" value="50S ribosomal protein L30"/>
    <property type="match status" value="1"/>
</dbReference>
<dbReference type="InterPro" id="IPR018038">
    <property type="entry name" value="Ribosomal_uL30_CS"/>
</dbReference>